<reference evidence="8" key="2">
    <citation type="submission" date="2025-08" db="UniProtKB">
        <authorList>
            <consortium name="Ensembl"/>
        </authorList>
    </citation>
    <scope>IDENTIFICATION</scope>
</reference>
<dbReference type="HOGENOM" id="CLU_077975_4_0_1"/>
<keyword evidence="5" id="KW-1279">T cell receptor</keyword>
<evidence type="ECO:0000259" key="7">
    <source>
        <dbReference type="PROSITE" id="PS50835"/>
    </source>
</evidence>
<feature type="chain" id="PRO_5023887193" description="Ig-like domain-containing protein" evidence="6">
    <location>
        <begin position="27"/>
        <end position="127"/>
    </location>
</feature>
<evidence type="ECO:0000256" key="1">
    <source>
        <dbReference type="ARBA" id="ARBA00022729"/>
    </source>
</evidence>
<dbReference type="InterPro" id="IPR013783">
    <property type="entry name" value="Ig-like_fold"/>
</dbReference>
<protein>
    <recommendedName>
        <fullName evidence="7">Ig-like domain-containing protein</fullName>
    </recommendedName>
</protein>
<name>F6VL22_MONDO</name>
<feature type="signal peptide" evidence="6">
    <location>
        <begin position="1"/>
        <end position="26"/>
    </location>
</feature>
<sequence>MFIPQKLSNILLDFSNLGVFLTGVLADIQLEQPDQRLTVYIGRAITLRCTLKGGDLRSYQMNWYKKNWDNSLTFIYQHSDKYGPGFQRNFLGKIDPVNNFFILEILEAAVKDTGTYYCGLYITSCCD</sequence>
<keyword evidence="9" id="KW-1185">Reference proteome</keyword>
<reference evidence="8" key="3">
    <citation type="submission" date="2025-09" db="UniProtKB">
        <authorList>
            <consortium name="Ensembl"/>
        </authorList>
    </citation>
    <scope>IDENTIFICATION</scope>
</reference>
<feature type="domain" description="Ig-like" evidence="7">
    <location>
        <begin position="42"/>
        <end position="118"/>
    </location>
</feature>
<dbReference type="AlphaFoldDB" id="F6VL22"/>
<dbReference type="InterPro" id="IPR036179">
    <property type="entry name" value="Ig-like_dom_sf"/>
</dbReference>
<dbReference type="Gene3D" id="2.60.40.10">
    <property type="entry name" value="Immunoglobulins"/>
    <property type="match status" value="1"/>
</dbReference>
<dbReference type="eggNOG" id="ENOG502TDW9">
    <property type="taxonomic scope" value="Eukaryota"/>
</dbReference>
<dbReference type="Pfam" id="PF07686">
    <property type="entry name" value="V-set"/>
    <property type="match status" value="1"/>
</dbReference>
<dbReference type="FunFam" id="2.60.40.10:FF:002419">
    <property type="entry name" value="T cell receptor delta constant"/>
    <property type="match status" value="1"/>
</dbReference>
<dbReference type="InParanoid" id="F6VL22"/>
<dbReference type="PROSITE" id="PS50835">
    <property type="entry name" value="IG_LIKE"/>
    <property type="match status" value="1"/>
</dbReference>
<dbReference type="InterPro" id="IPR013106">
    <property type="entry name" value="Ig_V-set"/>
</dbReference>
<dbReference type="Proteomes" id="UP000002280">
    <property type="component" value="Chromosome 1"/>
</dbReference>
<dbReference type="Ensembl" id="ENSMODT00000007154.3">
    <property type="protein sequence ID" value="ENSMODP00000007014.3"/>
    <property type="gene ID" value="ENSMODG00000005661.3"/>
</dbReference>
<dbReference type="PANTHER" id="PTHR19367">
    <property type="entry name" value="T-CELL RECEPTOR ALPHA CHAIN V REGION"/>
    <property type="match status" value="1"/>
</dbReference>
<evidence type="ECO:0000256" key="5">
    <source>
        <dbReference type="ARBA" id="ARBA00043266"/>
    </source>
</evidence>
<dbReference type="SUPFAM" id="SSF48726">
    <property type="entry name" value="Immunoglobulin"/>
    <property type="match status" value="1"/>
</dbReference>
<dbReference type="OMA" id="CPLFYLT"/>
<keyword evidence="4" id="KW-0393">Immunoglobulin domain</keyword>
<evidence type="ECO:0000256" key="6">
    <source>
        <dbReference type="SAM" id="SignalP"/>
    </source>
</evidence>
<dbReference type="InterPro" id="IPR007110">
    <property type="entry name" value="Ig-like_dom"/>
</dbReference>
<keyword evidence="5" id="KW-0391">Immunity</keyword>
<proteinExistence type="predicted"/>
<keyword evidence="1 6" id="KW-0732">Signal</keyword>
<dbReference type="GeneTree" id="ENSGT00940000164778"/>
<dbReference type="InterPro" id="IPR051287">
    <property type="entry name" value="TCR_variable_region"/>
</dbReference>
<evidence type="ECO:0000256" key="2">
    <source>
        <dbReference type="ARBA" id="ARBA00023130"/>
    </source>
</evidence>
<reference evidence="8 9" key="1">
    <citation type="journal article" date="2007" name="Nature">
        <title>Genome of the marsupial Monodelphis domestica reveals innovation in non-coding sequences.</title>
        <authorList>
            <person name="Mikkelsen T.S."/>
            <person name="Wakefield M.J."/>
            <person name="Aken B."/>
            <person name="Amemiya C.T."/>
            <person name="Chang J.L."/>
            <person name="Duke S."/>
            <person name="Garber M."/>
            <person name="Gentles A.J."/>
            <person name="Goodstadt L."/>
            <person name="Heger A."/>
            <person name="Jurka J."/>
            <person name="Kamal M."/>
            <person name="Mauceli E."/>
            <person name="Searle S.M."/>
            <person name="Sharpe T."/>
            <person name="Baker M.L."/>
            <person name="Batzer M.A."/>
            <person name="Benos P.V."/>
            <person name="Belov K."/>
            <person name="Clamp M."/>
            <person name="Cook A."/>
            <person name="Cuff J."/>
            <person name="Das R."/>
            <person name="Davidow L."/>
            <person name="Deakin J.E."/>
            <person name="Fazzari M.J."/>
            <person name="Glass J.L."/>
            <person name="Grabherr M."/>
            <person name="Greally J.M."/>
            <person name="Gu W."/>
            <person name="Hore T.A."/>
            <person name="Huttley G.A."/>
            <person name="Kleber M."/>
            <person name="Jirtle R.L."/>
            <person name="Koina E."/>
            <person name="Lee J.T."/>
            <person name="Mahony S."/>
            <person name="Marra M.A."/>
            <person name="Miller R.D."/>
            <person name="Nicholls R.D."/>
            <person name="Oda M."/>
            <person name="Papenfuss A.T."/>
            <person name="Parra Z.E."/>
            <person name="Pollock D.D."/>
            <person name="Ray D.A."/>
            <person name="Schein J.E."/>
            <person name="Speed T.P."/>
            <person name="Thompson K."/>
            <person name="VandeBerg J.L."/>
            <person name="Wade C.M."/>
            <person name="Walker J.A."/>
            <person name="Waters P.D."/>
            <person name="Webber C."/>
            <person name="Weidman J.R."/>
            <person name="Xie X."/>
            <person name="Zody M.C."/>
            <person name="Baldwin J."/>
            <person name="Abdouelleil A."/>
            <person name="Abdulkadir J."/>
            <person name="Abebe A."/>
            <person name="Abera B."/>
            <person name="Abreu J."/>
            <person name="Acer S.C."/>
            <person name="Aftuck L."/>
            <person name="Alexander A."/>
            <person name="An P."/>
            <person name="Anderson E."/>
            <person name="Anderson S."/>
            <person name="Arachi H."/>
            <person name="Azer M."/>
            <person name="Bachantsang P."/>
            <person name="Barry A."/>
            <person name="Bayul T."/>
            <person name="Berlin A."/>
            <person name="Bessette D."/>
            <person name="Bloom T."/>
            <person name="Bloom T."/>
            <person name="Boguslavskiy L."/>
            <person name="Bonnet C."/>
            <person name="Boukhgalter B."/>
            <person name="Bourzgui I."/>
            <person name="Brown A."/>
            <person name="Cahill P."/>
            <person name="Channer S."/>
            <person name="Cheshatsang Y."/>
            <person name="Chuda L."/>
            <person name="Citroen M."/>
            <person name="Collymore A."/>
            <person name="Cooke P."/>
            <person name="Costello M."/>
            <person name="D'Aco K."/>
            <person name="Daza R."/>
            <person name="De Haan G."/>
            <person name="DeGray S."/>
            <person name="DeMaso C."/>
            <person name="Dhargay N."/>
            <person name="Dooley K."/>
            <person name="Dooley E."/>
            <person name="Doricent M."/>
            <person name="Dorje P."/>
            <person name="Dorjee K."/>
            <person name="Dupes A."/>
            <person name="Elong R."/>
            <person name="Falk J."/>
            <person name="Farina A."/>
            <person name="Faro S."/>
            <person name="Ferguson D."/>
            <person name="Fisher S."/>
            <person name="Foley C.D."/>
            <person name="Franke A."/>
            <person name="Friedrich D."/>
            <person name="Gadbois L."/>
            <person name="Gearin G."/>
            <person name="Gearin C.R."/>
            <person name="Giannoukos G."/>
            <person name="Goode T."/>
            <person name="Graham J."/>
            <person name="Grandbois E."/>
            <person name="Grewal S."/>
            <person name="Gyaltsen K."/>
            <person name="Hafez N."/>
            <person name="Hagos B."/>
            <person name="Hall J."/>
            <person name="Henson C."/>
            <person name="Hollinger A."/>
            <person name="Honan T."/>
            <person name="Huard M.D."/>
            <person name="Hughes L."/>
            <person name="Hurhula B."/>
            <person name="Husby M.E."/>
            <person name="Kamat A."/>
            <person name="Kanga B."/>
            <person name="Kashin S."/>
            <person name="Khazanovich D."/>
            <person name="Kisner P."/>
            <person name="Lance K."/>
            <person name="Lara M."/>
            <person name="Lee W."/>
            <person name="Lennon N."/>
            <person name="Letendre F."/>
            <person name="LeVine R."/>
            <person name="Lipovsky A."/>
            <person name="Liu X."/>
            <person name="Liu J."/>
            <person name="Liu S."/>
            <person name="Lokyitsang T."/>
            <person name="Lokyitsang Y."/>
            <person name="Lubonja R."/>
            <person name="Lui A."/>
            <person name="MacDonald P."/>
            <person name="Magnisalis V."/>
            <person name="Maru K."/>
            <person name="Matthews C."/>
            <person name="McCusker W."/>
            <person name="McDonough S."/>
            <person name="Mehta T."/>
            <person name="Meldrim J."/>
            <person name="Meneus L."/>
            <person name="Mihai O."/>
            <person name="Mihalev A."/>
            <person name="Mihova T."/>
            <person name="Mittelman R."/>
            <person name="Mlenga V."/>
            <person name="Montmayeur A."/>
            <person name="Mulrain L."/>
            <person name="Navidi A."/>
            <person name="Naylor J."/>
            <person name="Negash T."/>
            <person name="Nguyen T."/>
            <person name="Nguyen N."/>
            <person name="Nicol R."/>
            <person name="Norbu C."/>
            <person name="Norbu N."/>
            <person name="Novod N."/>
            <person name="O'Neill B."/>
            <person name="Osman S."/>
            <person name="Markiewicz E."/>
            <person name="Oyono O.L."/>
            <person name="Patti C."/>
            <person name="Phunkhang P."/>
            <person name="Pierre F."/>
            <person name="Priest M."/>
            <person name="Raghuraman S."/>
            <person name="Rege F."/>
            <person name="Reyes R."/>
            <person name="Rise C."/>
            <person name="Rogov P."/>
            <person name="Ross K."/>
            <person name="Ryan E."/>
            <person name="Settipalli S."/>
            <person name="Shea T."/>
            <person name="Sherpa N."/>
            <person name="Shi L."/>
            <person name="Shih D."/>
            <person name="Sparrow T."/>
            <person name="Spaulding J."/>
            <person name="Stalker J."/>
            <person name="Stange-Thomann N."/>
            <person name="Stavropoulos S."/>
            <person name="Stone C."/>
            <person name="Strader C."/>
            <person name="Tesfaye S."/>
            <person name="Thomson T."/>
            <person name="Thoulutsang Y."/>
            <person name="Thoulutsang D."/>
            <person name="Topham K."/>
            <person name="Topping I."/>
            <person name="Tsamla T."/>
            <person name="Vassiliev H."/>
            <person name="Vo A."/>
            <person name="Wangchuk T."/>
            <person name="Wangdi T."/>
            <person name="Weiand M."/>
            <person name="Wilkinson J."/>
            <person name="Wilson A."/>
            <person name="Yadav S."/>
            <person name="Young G."/>
            <person name="Yu Q."/>
            <person name="Zembek L."/>
            <person name="Zhong D."/>
            <person name="Zimmer A."/>
            <person name="Zwirko Z."/>
            <person name="Jaffe D.B."/>
            <person name="Alvarez P."/>
            <person name="Brockman W."/>
            <person name="Butler J."/>
            <person name="Chin C."/>
            <person name="Gnerre S."/>
            <person name="MacCallum I."/>
            <person name="Graves J.A."/>
            <person name="Ponting C.P."/>
            <person name="Breen M."/>
            <person name="Samollow P.B."/>
            <person name="Lander E.S."/>
            <person name="Lindblad-Toh K."/>
        </authorList>
    </citation>
    <scope>NUCLEOTIDE SEQUENCE [LARGE SCALE GENOMIC DNA]</scope>
</reference>
<keyword evidence="3" id="KW-0675">Receptor</keyword>
<dbReference type="Bgee" id="ENSMODG00000005661">
    <property type="expression patterns" value="Expressed in skeletal muscle tissue and 2 other cell types or tissues"/>
</dbReference>
<dbReference type="PANTHER" id="PTHR19367:SF42">
    <property type="entry name" value="T CELL RECEPTOR ALPHA VARIABLE 18"/>
    <property type="match status" value="1"/>
</dbReference>
<accession>F6VL22</accession>
<dbReference type="GO" id="GO:0042101">
    <property type="term" value="C:T cell receptor complex"/>
    <property type="evidence" value="ECO:0007669"/>
    <property type="project" value="UniProtKB-KW"/>
</dbReference>
<evidence type="ECO:0000313" key="8">
    <source>
        <dbReference type="Ensembl" id="ENSMODP00000007014.3"/>
    </source>
</evidence>
<evidence type="ECO:0000256" key="4">
    <source>
        <dbReference type="ARBA" id="ARBA00023319"/>
    </source>
</evidence>
<dbReference type="SMART" id="SM00406">
    <property type="entry name" value="IGv"/>
    <property type="match status" value="1"/>
</dbReference>
<dbReference type="GO" id="GO:0002250">
    <property type="term" value="P:adaptive immune response"/>
    <property type="evidence" value="ECO:0007669"/>
    <property type="project" value="UniProtKB-KW"/>
</dbReference>
<evidence type="ECO:0000256" key="3">
    <source>
        <dbReference type="ARBA" id="ARBA00023170"/>
    </source>
</evidence>
<organism evidence="8 9">
    <name type="scientific">Monodelphis domestica</name>
    <name type="common">Gray short-tailed opossum</name>
    <dbReference type="NCBI Taxonomy" id="13616"/>
    <lineage>
        <taxon>Eukaryota</taxon>
        <taxon>Metazoa</taxon>
        <taxon>Chordata</taxon>
        <taxon>Craniata</taxon>
        <taxon>Vertebrata</taxon>
        <taxon>Euteleostomi</taxon>
        <taxon>Mammalia</taxon>
        <taxon>Metatheria</taxon>
        <taxon>Didelphimorphia</taxon>
        <taxon>Didelphidae</taxon>
        <taxon>Monodelphis</taxon>
    </lineage>
</organism>
<evidence type="ECO:0000313" key="9">
    <source>
        <dbReference type="Proteomes" id="UP000002280"/>
    </source>
</evidence>
<keyword evidence="2" id="KW-1064">Adaptive immunity</keyword>